<feature type="signal peptide" evidence="1">
    <location>
        <begin position="1"/>
        <end position="15"/>
    </location>
</feature>
<feature type="domain" description="Thioredoxin" evidence="2">
    <location>
        <begin position="84"/>
        <end position="264"/>
    </location>
</feature>
<reference evidence="3 4" key="1">
    <citation type="submission" date="2016-10" db="EMBL/GenBank/DDBJ databases">
        <authorList>
            <person name="de Groot N.N."/>
        </authorList>
    </citation>
    <scope>NUCLEOTIDE SEQUENCE [LARGE SCALE GENOMIC DNA]</scope>
    <source>
        <strain evidence="3 4">DSM 22489</strain>
    </source>
</reference>
<dbReference type="Pfam" id="PF13462">
    <property type="entry name" value="Thioredoxin_4"/>
    <property type="match status" value="1"/>
</dbReference>
<dbReference type="PROSITE" id="PS51352">
    <property type="entry name" value="THIOREDOXIN_2"/>
    <property type="match status" value="1"/>
</dbReference>
<organism evidence="3 4">
    <name type="scientific">Bryocella elongata</name>
    <dbReference type="NCBI Taxonomy" id="863522"/>
    <lineage>
        <taxon>Bacteria</taxon>
        <taxon>Pseudomonadati</taxon>
        <taxon>Acidobacteriota</taxon>
        <taxon>Terriglobia</taxon>
        <taxon>Terriglobales</taxon>
        <taxon>Acidobacteriaceae</taxon>
        <taxon>Bryocella</taxon>
    </lineage>
</organism>
<dbReference type="InterPro" id="IPR036249">
    <property type="entry name" value="Thioredoxin-like_sf"/>
</dbReference>
<dbReference type="GO" id="GO:0016853">
    <property type="term" value="F:isomerase activity"/>
    <property type="evidence" value="ECO:0007669"/>
    <property type="project" value="UniProtKB-KW"/>
</dbReference>
<dbReference type="EMBL" id="FNVA01000001">
    <property type="protein sequence ID" value="SEF56906.1"/>
    <property type="molecule type" value="Genomic_DNA"/>
</dbReference>
<accession>A0A1H5T286</accession>
<sequence>MAMAMAISACGVTLAQTPVAPTPQPGAATTTFPEPNPKNFTVASPSRDEVNDFLKALWGYDENRIWSVAAVLKTTAPGVAKVVVLVGDKSQPGKVQQSDFYTLPDGKHAFAGQVVEFGSKPWADNRKVLMEQATGPARGAKSKELELVEFADLQCPHCKDAQDTMNNLASDFPQAHIVFENLPLEIHPYAFRAAAEGLCVRKAKGDEAFFTYANTVFTKQDSLTPQLVDQTLATAVAAAGGDPVAAAACAKTPEIAAEIKASTKLSDDLGVDQTPMLAVNGHLLPVTAIPYETLKRMIVWQAKQDGIDLPLQPSLSTLK</sequence>
<feature type="chain" id="PRO_5011977847" evidence="1">
    <location>
        <begin position="16"/>
        <end position="319"/>
    </location>
</feature>
<dbReference type="Proteomes" id="UP000236728">
    <property type="component" value="Unassembled WGS sequence"/>
</dbReference>
<name>A0A1H5T286_9BACT</name>
<protein>
    <submittedName>
        <fullName evidence="3">Protein-disulfide isomerase</fullName>
    </submittedName>
</protein>
<dbReference type="SUPFAM" id="SSF52833">
    <property type="entry name" value="Thioredoxin-like"/>
    <property type="match status" value="1"/>
</dbReference>
<evidence type="ECO:0000256" key="1">
    <source>
        <dbReference type="SAM" id="SignalP"/>
    </source>
</evidence>
<dbReference type="InterPro" id="IPR013766">
    <property type="entry name" value="Thioredoxin_domain"/>
</dbReference>
<dbReference type="Gene3D" id="3.40.30.10">
    <property type="entry name" value="Glutaredoxin"/>
    <property type="match status" value="1"/>
</dbReference>
<gene>
    <name evidence="3" type="ORF">SAMN05421819_0446</name>
</gene>
<keyword evidence="1" id="KW-0732">Signal</keyword>
<proteinExistence type="predicted"/>
<evidence type="ECO:0000313" key="4">
    <source>
        <dbReference type="Proteomes" id="UP000236728"/>
    </source>
</evidence>
<dbReference type="PANTHER" id="PTHR33875">
    <property type="entry name" value="OS09G0542200 PROTEIN"/>
    <property type="match status" value="1"/>
</dbReference>
<keyword evidence="3" id="KW-0413">Isomerase</keyword>
<dbReference type="AlphaFoldDB" id="A0A1H5T286"/>
<evidence type="ECO:0000259" key="2">
    <source>
        <dbReference type="PROSITE" id="PS51352"/>
    </source>
</evidence>
<keyword evidence="4" id="KW-1185">Reference proteome</keyword>
<dbReference type="InterPro" id="IPR012336">
    <property type="entry name" value="Thioredoxin-like_fold"/>
</dbReference>
<evidence type="ECO:0000313" key="3">
    <source>
        <dbReference type="EMBL" id="SEF56906.1"/>
    </source>
</evidence>
<dbReference type="PANTHER" id="PTHR33875:SF2">
    <property type="entry name" value="ACR183CP"/>
    <property type="match status" value="1"/>
</dbReference>